<accession>A0AA41QFP2</accession>
<keyword evidence="1" id="KW-1133">Transmembrane helix</keyword>
<reference evidence="2" key="1">
    <citation type="submission" date="2022-01" db="EMBL/GenBank/DDBJ databases">
        <title>Antribacter sp. nov., isolated from Guizhou of China.</title>
        <authorList>
            <person name="Chengliang C."/>
            <person name="Ya Z."/>
        </authorList>
    </citation>
    <scope>NUCLEOTIDE SEQUENCE</scope>
    <source>
        <strain evidence="2">KLBMP 9083</strain>
    </source>
</reference>
<evidence type="ECO:0000313" key="3">
    <source>
        <dbReference type="Proteomes" id="UP001165405"/>
    </source>
</evidence>
<sequence>MSTKPRTDDTTAPARFTRVILTTVKAVVCTVLCIVAYCVSQGMLGGYPQFHSYLLTTSGMVALCITAGVAWVVDERRHRGDD</sequence>
<comment type="caution">
    <text evidence="2">The sequence shown here is derived from an EMBL/GenBank/DDBJ whole genome shotgun (WGS) entry which is preliminary data.</text>
</comment>
<name>A0AA41QFP2_9MICO</name>
<feature type="transmembrane region" description="Helical" evidence="1">
    <location>
        <begin position="20"/>
        <end position="44"/>
    </location>
</feature>
<protein>
    <submittedName>
        <fullName evidence="2">Uncharacterized protein</fullName>
    </submittedName>
</protein>
<dbReference type="EMBL" id="JAKGSG010000035">
    <property type="protein sequence ID" value="MCF4121940.1"/>
    <property type="molecule type" value="Genomic_DNA"/>
</dbReference>
<dbReference type="AlphaFoldDB" id="A0AA41QFP2"/>
<feature type="transmembrane region" description="Helical" evidence="1">
    <location>
        <begin position="50"/>
        <end position="73"/>
    </location>
</feature>
<keyword evidence="3" id="KW-1185">Reference proteome</keyword>
<keyword evidence="1" id="KW-0812">Transmembrane</keyword>
<keyword evidence="1" id="KW-0472">Membrane</keyword>
<evidence type="ECO:0000313" key="2">
    <source>
        <dbReference type="EMBL" id="MCF4121940.1"/>
    </source>
</evidence>
<organism evidence="2 3">
    <name type="scientific">Antribacter soli</name>
    <dbReference type="NCBI Taxonomy" id="2910976"/>
    <lineage>
        <taxon>Bacteria</taxon>
        <taxon>Bacillati</taxon>
        <taxon>Actinomycetota</taxon>
        <taxon>Actinomycetes</taxon>
        <taxon>Micrococcales</taxon>
        <taxon>Promicromonosporaceae</taxon>
        <taxon>Antribacter</taxon>
    </lineage>
</organism>
<dbReference type="RefSeq" id="WP_236089735.1">
    <property type="nucleotide sequence ID" value="NZ_JAKGSG010000035.1"/>
</dbReference>
<proteinExistence type="predicted"/>
<evidence type="ECO:0000256" key="1">
    <source>
        <dbReference type="SAM" id="Phobius"/>
    </source>
</evidence>
<dbReference type="Proteomes" id="UP001165405">
    <property type="component" value="Unassembled WGS sequence"/>
</dbReference>
<gene>
    <name evidence="2" type="ORF">L1785_13230</name>
</gene>